<protein>
    <submittedName>
        <fullName evidence="1">Uncharacterized protein</fullName>
    </submittedName>
</protein>
<dbReference type="EMBL" id="RXIL01000005">
    <property type="protein sequence ID" value="RZN73696.1"/>
    <property type="molecule type" value="Genomic_DNA"/>
</dbReference>
<dbReference type="InterPro" id="IPR007381">
    <property type="entry name" value="CheF1/F2"/>
</dbReference>
<accession>A0A520KYZ0</accession>
<proteinExistence type="predicted"/>
<dbReference type="Pfam" id="PF04283">
    <property type="entry name" value="CheF-arch"/>
    <property type="match status" value="1"/>
</dbReference>
<organism evidence="1 2">
    <name type="scientific">Candidatus Methanolliviera hydrocarbonicum</name>
    <dbReference type="NCBI Taxonomy" id="2491085"/>
    <lineage>
        <taxon>Archaea</taxon>
        <taxon>Methanobacteriati</taxon>
        <taxon>Methanobacteriota</taxon>
        <taxon>Candidatus Methanoliparia</taxon>
        <taxon>Candidatus Methanoliparales</taxon>
        <taxon>Candidatus Methanollivieraceae</taxon>
        <taxon>Candidatus Methanolliviera</taxon>
    </lineage>
</organism>
<evidence type="ECO:0000313" key="1">
    <source>
        <dbReference type="EMBL" id="RZN73696.1"/>
    </source>
</evidence>
<dbReference type="PANTHER" id="PTHR42201:SF1">
    <property type="entry name" value="TAXIS PROTEIN"/>
    <property type="match status" value="1"/>
</dbReference>
<reference evidence="1 2" key="1">
    <citation type="journal article" date="2019" name="Nat. Microbiol.">
        <title>Wide diversity of methane and short-chain alkane metabolisms in uncultured archaea.</title>
        <authorList>
            <person name="Borrel G."/>
            <person name="Adam P.S."/>
            <person name="McKay L.J."/>
            <person name="Chen L.X."/>
            <person name="Sierra-Garcia I.N."/>
            <person name="Sieber C.M."/>
            <person name="Letourneur Q."/>
            <person name="Ghozlane A."/>
            <person name="Andersen G.L."/>
            <person name="Li W.J."/>
            <person name="Hallam S.J."/>
            <person name="Muyzer G."/>
            <person name="de Oliveira V.M."/>
            <person name="Inskeep W.P."/>
            <person name="Banfield J.F."/>
            <person name="Gribaldo S."/>
        </authorList>
    </citation>
    <scope>NUCLEOTIDE SEQUENCE [LARGE SCALE GENOMIC DNA]</scope>
    <source>
        <strain evidence="1">NM1b</strain>
    </source>
</reference>
<dbReference type="PANTHER" id="PTHR42201">
    <property type="entry name" value="TAXIS PROTEIN"/>
    <property type="match status" value="1"/>
</dbReference>
<dbReference type="PIRSF" id="PIRSF026802">
    <property type="entry name" value="UCP026802"/>
    <property type="match status" value="1"/>
</dbReference>
<sequence length="293" mass="33410">MKRANIDKRKRGELKVRSHAYLYKSGEWIEGDLIVESSRIKITTNRGGIIYPLDNIEDLRMEKDGNKEYLTIDIGEDSLKLIIPKKSLSPIYRYLTFNIKFDKFLVYFLSPESRGGVFSRGVKWGRGFIGIGKRAFWFLSREKQLRMGYDDISVIERDVRTIGEKERTVLVVNHVDRGEVMTTLILCPETTMALIDGYLTELTDKYKIKGEGLSDIEKEVATLVYSGIDSITIESMLGLDLDTLSGYCEKLEKFGLAKVVKVRKEVELTPKGVNFVRESAKKDSGLIDQIKEA</sequence>
<dbReference type="GO" id="GO:0006935">
    <property type="term" value="P:chemotaxis"/>
    <property type="evidence" value="ECO:0007669"/>
    <property type="project" value="InterPro"/>
</dbReference>
<evidence type="ECO:0000313" key="2">
    <source>
        <dbReference type="Proteomes" id="UP000320766"/>
    </source>
</evidence>
<dbReference type="Proteomes" id="UP000320766">
    <property type="component" value="Unassembled WGS sequence"/>
</dbReference>
<comment type="caution">
    <text evidence="1">The sequence shown here is derived from an EMBL/GenBank/DDBJ whole genome shotgun (WGS) entry which is preliminary data.</text>
</comment>
<name>A0A520KYZ0_9EURY</name>
<gene>
    <name evidence="1" type="ORF">EF807_00370</name>
</gene>
<dbReference type="AlphaFoldDB" id="A0A520KYZ0"/>